<feature type="region of interest" description="Disordered" evidence="1">
    <location>
        <begin position="28"/>
        <end position="60"/>
    </location>
</feature>
<dbReference type="EMBL" id="UZAU01000161">
    <property type="status" value="NOT_ANNOTATED_CDS"/>
    <property type="molecule type" value="Genomic_DNA"/>
</dbReference>
<reference evidence="2" key="1">
    <citation type="submission" date="2018-11" db="EMBL/GenBank/DDBJ databases">
        <authorList>
            <person name="Grassa J C."/>
        </authorList>
    </citation>
    <scope>NUCLEOTIDE SEQUENCE [LARGE SCALE GENOMIC DNA]</scope>
</reference>
<feature type="compositionally biased region" description="Basic and acidic residues" evidence="1">
    <location>
        <begin position="28"/>
        <end position="39"/>
    </location>
</feature>
<name>A0A803NSE1_CANSA</name>
<dbReference type="Proteomes" id="UP000596661">
    <property type="component" value="Chromosome 2"/>
</dbReference>
<evidence type="ECO:0000313" key="3">
    <source>
        <dbReference type="Proteomes" id="UP000596661"/>
    </source>
</evidence>
<dbReference type="EnsemblPlants" id="evm.model.02.1129">
    <property type="protein sequence ID" value="cds.evm.model.02.1129"/>
    <property type="gene ID" value="evm.TU.02.1129"/>
</dbReference>
<organism evidence="2 3">
    <name type="scientific">Cannabis sativa</name>
    <name type="common">Hemp</name>
    <name type="synonym">Marijuana</name>
    <dbReference type="NCBI Taxonomy" id="3483"/>
    <lineage>
        <taxon>Eukaryota</taxon>
        <taxon>Viridiplantae</taxon>
        <taxon>Streptophyta</taxon>
        <taxon>Embryophyta</taxon>
        <taxon>Tracheophyta</taxon>
        <taxon>Spermatophyta</taxon>
        <taxon>Magnoliopsida</taxon>
        <taxon>eudicotyledons</taxon>
        <taxon>Gunneridae</taxon>
        <taxon>Pentapetalae</taxon>
        <taxon>rosids</taxon>
        <taxon>fabids</taxon>
        <taxon>Rosales</taxon>
        <taxon>Cannabaceae</taxon>
        <taxon>Cannabis</taxon>
    </lineage>
</organism>
<proteinExistence type="predicted"/>
<dbReference type="Gramene" id="evm.model.02.1129">
    <property type="protein sequence ID" value="cds.evm.model.02.1129"/>
    <property type="gene ID" value="evm.TU.02.1129"/>
</dbReference>
<reference evidence="2" key="2">
    <citation type="submission" date="2021-03" db="UniProtKB">
        <authorList>
            <consortium name="EnsemblPlants"/>
        </authorList>
    </citation>
    <scope>IDENTIFICATION</scope>
</reference>
<evidence type="ECO:0000313" key="2">
    <source>
        <dbReference type="EnsemblPlants" id="cds.evm.model.02.1129"/>
    </source>
</evidence>
<evidence type="ECO:0000256" key="1">
    <source>
        <dbReference type="SAM" id="MobiDB-lite"/>
    </source>
</evidence>
<sequence length="157" mass="18184">MSRKVNMVSELEFLPLMANVVTGNEKRVTAGDHSQRAAEQESSNQTQSLQRPRRKDPDDATPIYFNHSLSIKLNDHNFLLWKQKRFNPAYLDWEAQDQLLVSWLLSSMTLSLLTRMVGCESASQIWSTLEKYFTLSSLKFLSFAFEATKSQERFFIP</sequence>
<evidence type="ECO:0008006" key="4">
    <source>
        <dbReference type="Google" id="ProtNLM"/>
    </source>
</evidence>
<keyword evidence="3" id="KW-1185">Reference proteome</keyword>
<protein>
    <recommendedName>
        <fullName evidence="4">Retrotransposon Copia-like N-terminal domain-containing protein</fullName>
    </recommendedName>
</protein>
<dbReference type="AlphaFoldDB" id="A0A803NSE1"/>
<accession>A0A803NSE1</accession>
<feature type="compositionally biased region" description="Polar residues" evidence="1">
    <location>
        <begin position="40"/>
        <end position="50"/>
    </location>
</feature>